<evidence type="ECO:0000313" key="1">
    <source>
        <dbReference type="EMBL" id="KAJ0199636.1"/>
    </source>
</evidence>
<protein>
    <submittedName>
        <fullName evidence="1">Uncharacterized protein</fullName>
    </submittedName>
</protein>
<organism evidence="1 2">
    <name type="scientific">Lactuca sativa</name>
    <name type="common">Garden lettuce</name>
    <dbReference type="NCBI Taxonomy" id="4236"/>
    <lineage>
        <taxon>Eukaryota</taxon>
        <taxon>Viridiplantae</taxon>
        <taxon>Streptophyta</taxon>
        <taxon>Embryophyta</taxon>
        <taxon>Tracheophyta</taxon>
        <taxon>Spermatophyta</taxon>
        <taxon>Magnoliopsida</taxon>
        <taxon>eudicotyledons</taxon>
        <taxon>Gunneridae</taxon>
        <taxon>Pentapetalae</taxon>
        <taxon>asterids</taxon>
        <taxon>campanulids</taxon>
        <taxon>Asterales</taxon>
        <taxon>Asteraceae</taxon>
        <taxon>Cichorioideae</taxon>
        <taxon>Cichorieae</taxon>
        <taxon>Lactucinae</taxon>
        <taxon>Lactuca</taxon>
    </lineage>
</organism>
<dbReference type="EMBL" id="NBSK02000006">
    <property type="protein sequence ID" value="KAJ0199636.1"/>
    <property type="molecule type" value="Genomic_DNA"/>
</dbReference>
<evidence type="ECO:0000313" key="2">
    <source>
        <dbReference type="Proteomes" id="UP000235145"/>
    </source>
</evidence>
<keyword evidence="2" id="KW-1185">Reference proteome</keyword>
<proteinExistence type="predicted"/>
<name>A0A9R1V4W1_LACSA</name>
<gene>
    <name evidence="1" type="ORF">LSAT_V11C600301280</name>
</gene>
<sequence length="89" mass="10143">MIIEILFRISLQTFHSLRCTSNYCSTKKNHGGTVERQFVPSCGEKSFDISCIPNSSSILAYSLCGLIVGECDNRDEYPKKLYLFVKQRL</sequence>
<reference evidence="1 2" key="1">
    <citation type="journal article" date="2017" name="Nat. Commun.">
        <title>Genome assembly with in vitro proximity ligation data and whole-genome triplication in lettuce.</title>
        <authorList>
            <person name="Reyes-Chin-Wo S."/>
            <person name="Wang Z."/>
            <person name="Yang X."/>
            <person name="Kozik A."/>
            <person name="Arikit S."/>
            <person name="Song C."/>
            <person name="Xia L."/>
            <person name="Froenicke L."/>
            <person name="Lavelle D.O."/>
            <person name="Truco M.J."/>
            <person name="Xia R."/>
            <person name="Zhu S."/>
            <person name="Xu C."/>
            <person name="Xu H."/>
            <person name="Xu X."/>
            <person name="Cox K."/>
            <person name="Korf I."/>
            <person name="Meyers B.C."/>
            <person name="Michelmore R.W."/>
        </authorList>
    </citation>
    <scope>NUCLEOTIDE SEQUENCE [LARGE SCALE GENOMIC DNA]</scope>
    <source>
        <strain evidence="2">cv. Salinas</strain>
        <tissue evidence="1">Seedlings</tissue>
    </source>
</reference>
<dbReference type="AlphaFoldDB" id="A0A9R1V4W1"/>
<comment type="caution">
    <text evidence="1">The sequence shown here is derived from an EMBL/GenBank/DDBJ whole genome shotgun (WGS) entry which is preliminary data.</text>
</comment>
<dbReference type="Proteomes" id="UP000235145">
    <property type="component" value="Unassembled WGS sequence"/>
</dbReference>
<accession>A0A9R1V4W1</accession>